<dbReference type="Proteomes" id="UP000008743">
    <property type="component" value="Unassembled WGS sequence"/>
</dbReference>
<keyword evidence="6" id="KW-0131">Cell cycle</keyword>
<evidence type="ECO:0000313" key="9">
    <source>
        <dbReference type="Proteomes" id="UP000008743"/>
    </source>
</evidence>
<name>A0A0D2UAI0_CAPO3</name>
<feature type="compositionally biased region" description="Low complexity" evidence="7">
    <location>
        <begin position="990"/>
        <end position="1001"/>
    </location>
</feature>
<feature type="compositionally biased region" description="Low complexity" evidence="7">
    <location>
        <begin position="475"/>
        <end position="487"/>
    </location>
</feature>
<feature type="compositionally biased region" description="Acidic residues" evidence="7">
    <location>
        <begin position="248"/>
        <end position="268"/>
    </location>
</feature>
<evidence type="ECO:0000256" key="3">
    <source>
        <dbReference type="ARBA" id="ARBA00022840"/>
    </source>
</evidence>
<dbReference type="STRING" id="595528.A0A0D2UAI0"/>
<organism evidence="8 9">
    <name type="scientific">Capsaspora owczarzaki (strain ATCC 30864)</name>
    <dbReference type="NCBI Taxonomy" id="595528"/>
    <lineage>
        <taxon>Eukaryota</taxon>
        <taxon>Filasterea</taxon>
        <taxon>Capsaspora</taxon>
    </lineage>
</organism>
<feature type="region of interest" description="Disordered" evidence="7">
    <location>
        <begin position="303"/>
        <end position="324"/>
    </location>
</feature>
<feature type="region of interest" description="Disordered" evidence="7">
    <location>
        <begin position="55"/>
        <end position="95"/>
    </location>
</feature>
<evidence type="ECO:0000256" key="2">
    <source>
        <dbReference type="ARBA" id="ARBA00022741"/>
    </source>
</evidence>
<dbReference type="InParanoid" id="A0A0D2UAI0"/>
<feature type="region of interest" description="Disordered" evidence="7">
    <location>
        <begin position="458"/>
        <end position="494"/>
    </location>
</feature>
<dbReference type="EMBL" id="KE346363">
    <property type="protein sequence ID" value="KJE92041.1"/>
    <property type="molecule type" value="Genomic_DNA"/>
</dbReference>
<accession>A0A0D2UAI0</accession>
<sequence length="1112" mass="121729">MLEPSQEDIAAWEAQYDLASLPAEAEDPFAPELTYRRPPPNSVITRRLPFDSIDTGFNAEAQTGPVDAAGAVSSQNNTSGLPAQTATTTTTTTTTGFVSRWPRKATATEDVRFKRSRDESTATDVQAALNSEFGRRAPTQSNSWNNDESTRLMGGITAYEPEQDDPFFDNPPDFDEAADQEANYYASQADPPPEFDDLDVADAVRAFVDDQRGGGGRTLNEIKRLRRDENASDTPEMRKLQKGALPDFLEDDPAPYDDVSDADRAEEEEARRLAGLPPIQEPRRFVSKGAQAGANTRPAVVVPKRSLPTGPKLTKRPPLKGDSMSLLDRNGDMWYVVLKPKPSLQQQQPLHERMSLPDAGHLLPEPVSVMMARLDAQRVAAVYHHGVAMSTTPVKKSRPSQPESSQLWVEKYAPRGFIDLISDPGTNRLLLSWLKQWDHCVFGKPRAIHFKPPPAAPAFKPFPASDRGKPGAAGGFRAAAGSQPQAANGGGGAHAAAGRKFAATAAPAESEVPVKPLPMQDPLDQELFRNRVLAAVEMSSVFGSENTLPNCLIIDEIDGSSAAAINALIAIATAGSTSTEKRATTGKAAKLRRPLQRPIICICNDIFARSLQALRQVALVVPFPNTSGSRLQTRLTQICKAERFELEANVLVTLCESTNNDIRSCINTLQFLSRHGKTAVSSSEIARLAVGQKDTQRGLFLLWEYTLQARSLQQLLRSANDPSAAMSAKDSKLPTGALFGESNAGGLSRELSRGRRLGFMDVVVPMITANGEYDTLLSGLYENYLSVRFTDPNMVKIQDALDWVAFYDQVHLHVYRNQMFHLMQYLPYTVAAFHVYCSAQQRQRLKFPKQHKDFVQALTQRQSIIANVTSGCTARVRAFLNAQQLVVDVASPLADVLSPNMRPITVQLLNAAERKQLAAVVDVILSFNLSFEQVRQFDGMYDYVLTPNLLDVVTFPTPTSVRRKLPYPTKQLIAHEVEIERLRQNAGEQPPALTPSASSSTVGHAASGAPPQPTRQDSKRAPAPNMDLLLGRSNKAPMPVKVEPKVVRDFFGRVVQVIEETSNPASMDASNHGPTKAAAAAQNALATFVTSYKFQEGFSNAVRHSVRIRDLL</sequence>
<dbReference type="AlphaFoldDB" id="A0A0D2UAI0"/>
<dbReference type="GO" id="GO:0005524">
    <property type="term" value="F:ATP binding"/>
    <property type="evidence" value="ECO:0007669"/>
    <property type="project" value="UniProtKB-KW"/>
</dbReference>
<evidence type="ECO:0000256" key="5">
    <source>
        <dbReference type="ARBA" id="ARBA00023242"/>
    </source>
</evidence>
<dbReference type="FunCoup" id="A0A0D2UAI0">
    <property type="interactions" value="464"/>
</dbReference>
<keyword evidence="5" id="KW-0539">Nucleus</keyword>
<evidence type="ECO:0000256" key="4">
    <source>
        <dbReference type="ARBA" id="ARBA00023125"/>
    </source>
</evidence>
<feature type="region of interest" description="Disordered" evidence="7">
    <location>
        <begin position="225"/>
        <end position="271"/>
    </location>
</feature>
<dbReference type="InterPro" id="IPR053016">
    <property type="entry name" value="CTF18-RFC_complex"/>
</dbReference>
<dbReference type="Pfam" id="PF25361">
    <property type="entry name" value="AAA_lid_RFC1"/>
    <property type="match status" value="1"/>
</dbReference>
<evidence type="ECO:0000256" key="6">
    <source>
        <dbReference type="ARBA" id="ARBA00023306"/>
    </source>
</evidence>
<feature type="region of interest" description="Disordered" evidence="7">
    <location>
        <begin position="113"/>
        <end position="150"/>
    </location>
</feature>
<gene>
    <name evidence="8" type="ORF">CAOG_003073</name>
</gene>
<dbReference type="CDD" id="cd18140">
    <property type="entry name" value="HLD_clamp_RFC"/>
    <property type="match status" value="1"/>
</dbReference>
<evidence type="ECO:0008006" key="10">
    <source>
        <dbReference type="Google" id="ProtNLM"/>
    </source>
</evidence>
<dbReference type="eggNOG" id="KOG1969">
    <property type="taxonomic scope" value="Eukaryota"/>
</dbReference>
<protein>
    <recommendedName>
        <fullName evidence="10">Chromosome transmission fidelity protein 18</fullName>
    </recommendedName>
</protein>
<dbReference type="PANTHER" id="PTHR46765:SF1">
    <property type="entry name" value="P-LOOP CONTAINING NUCLEOSIDE TRIPHOSPHATE HYDROLASES SUPERFAMILY PROTEIN"/>
    <property type="match status" value="1"/>
</dbReference>
<dbReference type="GO" id="GO:0003677">
    <property type="term" value="F:DNA binding"/>
    <property type="evidence" value="ECO:0007669"/>
    <property type="project" value="UniProtKB-KW"/>
</dbReference>
<feature type="compositionally biased region" description="Polar residues" evidence="7">
    <location>
        <begin position="72"/>
        <end position="84"/>
    </location>
</feature>
<comment type="subcellular location">
    <subcellularLocation>
        <location evidence="1">Nucleus</location>
    </subcellularLocation>
</comment>
<dbReference type="SUPFAM" id="SSF52540">
    <property type="entry name" value="P-loop containing nucleoside triphosphate hydrolases"/>
    <property type="match status" value="1"/>
</dbReference>
<dbReference type="Gene3D" id="3.40.50.300">
    <property type="entry name" value="P-loop containing nucleotide triphosphate hydrolases"/>
    <property type="match status" value="1"/>
</dbReference>
<keyword evidence="4" id="KW-0238">DNA-binding</keyword>
<keyword evidence="9" id="KW-1185">Reference proteome</keyword>
<dbReference type="PhylomeDB" id="A0A0D2UAI0"/>
<feature type="region of interest" description="Disordered" evidence="7">
    <location>
        <begin position="985"/>
        <end position="1032"/>
    </location>
</feature>
<feature type="compositionally biased region" description="Low complexity" evidence="7">
    <location>
        <begin position="85"/>
        <end position="95"/>
    </location>
</feature>
<dbReference type="Gene3D" id="1.10.8.60">
    <property type="match status" value="1"/>
</dbReference>
<feature type="compositionally biased region" description="Basic and acidic residues" evidence="7">
    <location>
        <begin position="225"/>
        <end position="239"/>
    </location>
</feature>
<evidence type="ECO:0000313" key="8">
    <source>
        <dbReference type="EMBL" id="KJE92041.1"/>
    </source>
</evidence>
<dbReference type="InterPro" id="IPR047854">
    <property type="entry name" value="RFC_lid"/>
</dbReference>
<evidence type="ECO:0000256" key="7">
    <source>
        <dbReference type="SAM" id="MobiDB-lite"/>
    </source>
</evidence>
<reference evidence="9" key="1">
    <citation type="submission" date="2011-02" db="EMBL/GenBank/DDBJ databases">
        <title>The Genome Sequence of Capsaspora owczarzaki ATCC 30864.</title>
        <authorList>
            <person name="Russ C."/>
            <person name="Cuomo C."/>
            <person name="Burger G."/>
            <person name="Gray M.W."/>
            <person name="Holland P.W.H."/>
            <person name="King N."/>
            <person name="Lang F.B.F."/>
            <person name="Roger A.J."/>
            <person name="Ruiz-Trillo I."/>
            <person name="Young S.K."/>
            <person name="Zeng Q."/>
            <person name="Gargeya S."/>
            <person name="Alvarado L."/>
            <person name="Berlin A."/>
            <person name="Chapman S.B."/>
            <person name="Chen Z."/>
            <person name="Freedman E."/>
            <person name="Gellesch M."/>
            <person name="Goldberg J."/>
            <person name="Griggs A."/>
            <person name="Gujja S."/>
            <person name="Heilman E."/>
            <person name="Heiman D."/>
            <person name="Howarth C."/>
            <person name="Mehta T."/>
            <person name="Neiman D."/>
            <person name="Pearson M."/>
            <person name="Roberts A."/>
            <person name="Saif S."/>
            <person name="Shea T."/>
            <person name="Shenoy N."/>
            <person name="Sisk P."/>
            <person name="Stolte C."/>
            <person name="Sykes S."/>
            <person name="White J."/>
            <person name="Yandava C."/>
            <person name="Haas B."/>
            <person name="Nusbaum C."/>
            <person name="Birren B."/>
        </authorList>
    </citation>
    <scope>NUCLEOTIDE SEQUENCE</scope>
    <source>
        <strain evidence="9">ATCC 30864</strain>
    </source>
</reference>
<dbReference type="OrthoDB" id="2195431at2759"/>
<evidence type="ECO:0000256" key="1">
    <source>
        <dbReference type="ARBA" id="ARBA00004123"/>
    </source>
</evidence>
<keyword evidence="3" id="KW-0067">ATP-binding</keyword>
<proteinExistence type="predicted"/>
<keyword evidence="2" id="KW-0547">Nucleotide-binding</keyword>
<dbReference type="PANTHER" id="PTHR46765">
    <property type="entry name" value="P-LOOP CONTAINING NUCLEOSIDE TRIPHOSPHATE HYDROLASES SUPERFAMILY PROTEIN"/>
    <property type="match status" value="1"/>
</dbReference>
<dbReference type="InterPro" id="IPR027417">
    <property type="entry name" value="P-loop_NTPase"/>
</dbReference>
<dbReference type="GO" id="GO:0005634">
    <property type="term" value="C:nucleus"/>
    <property type="evidence" value="ECO:0007669"/>
    <property type="project" value="UniProtKB-SubCell"/>
</dbReference>
<feature type="compositionally biased region" description="Polar residues" evidence="7">
    <location>
        <begin position="138"/>
        <end position="147"/>
    </location>
</feature>